<feature type="transmembrane region" description="Helical" evidence="14">
    <location>
        <begin position="12"/>
        <end position="32"/>
    </location>
</feature>
<keyword evidence="14" id="KW-1133">Transmembrane helix</keyword>
<evidence type="ECO:0000313" key="16">
    <source>
        <dbReference type="Proteomes" id="UP000290545"/>
    </source>
</evidence>
<evidence type="ECO:0000256" key="11">
    <source>
        <dbReference type="ARBA" id="ARBA00023098"/>
    </source>
</evidence>
<evidence type="ECO:0000256" key="5">
    <source>
        <dbReference type="ARBA" id="ARBA00022516"/>
    </source>
</evidence>
<evidence type="ECO:0000256" key="13">
    <source>
        <dbReference type="HAMAP-Rule" id="MF_00409"/>
    </source>
</evidence>
<evidence type="ECO:0000256" key="2">
    <source>
        <dbReference type="ARBA" id="ARBA00004870"/>
    </source>
</evidence>
<evidence type="ECO:0000256" key="4">
    <source>
        <dbReference type="ARBA" id="ARBA00016436"/>
    </source>
</evidence>
<evidence type="ECO:0000256" key="12">
    <source>
        <dbReference type="ARBA" id="ARBA00029757"/>
    </source>
</evidence>
<proteinExistence type="inferred from homology"/>
<dbReference type="NCBIfam" id="TIGR00682">
    <property type="entry name" value="lpxK"/>
    <property type="match status" value="1"/>
</dbReference>
<dbReference type="HAMAP" id="MF_00409">
    <property type="entry name" value="LpxK"/>
    <property type="match status" value="1"/>
</dbReference>
<evidence type="ECO:0000256" key="8">
    <source>
        <dbReference type="ARBA" id="ARBA00022741"/>
    </source>
</evidence>
<comment type="caution">
    <text evidence="13">Lacks conserved residue(s) required for the propagation of feature annotation.</text>
</comment>
<keyword evidence="7 13" id="KW-0808">Transferase</keyword>
<gene>
    <name evidence="13 15" type="primary">lpxK</name>
    <name evidence="15" type="ORF">ESB13_05530</name>
</gene>
<dbReference type="Pfam" id="PF02606">
    <property type="entry name" value="LpxK"/>
    <property type="match status" value="1"/>
</dbReference>
<keyword evidence="16" id="KW-1185">Reference proteome</keyword>
<comment type="pathway">
    <text evidence="2 13">Glycolipid biosynthesis; lipid IV(A) biosynthesis; lipid IV(A) from (3R)-3-hydroxytetradecanoyl-[acyl-carrier-protein] and UDP-N-acetyl-alpha-D-glucosamine: step 6/6.</text>
</comment>
<keyword evidence="8 13" id="KW-0547">Nucleotide-binding</keyword>
<protein>
    <recommendedName>
        <fullName evidence="4 13">Tetraacyldisaccharide 4'-kinase</fullName>
        <ecNumber evidence="3 13">2.7.1.130</ecNumber>
    </recommendedName>
    <alternativeName>
        <fullName evidence="12 13">Lipid A 4'-kinase</fullName>
    </alternativeName>
</protein>
<sequence length="361" mass="41324">MNFNAFFLKSFRVLLLPFALLYGLVVTIRNYLYNKGVLRSAQFNLPLICVGNLAVGGTGKSPMVEYLLNLLQHNYKIATLSRGYKRKTKGYALANDLSTALDIGDEPMQFHLKFPNVAVAVGEERIVAIPQLLHDRPGIQAIILDDAFQHRAVTAGLNIVLTDYSNLFTRDYFLPTGDLRDQRLSYKRADIIIVTKCPPNLDTATRDNIRKEIAPLPKQQLYFTAIEYGTPYHIIHRSERPLQLIDEVLLVCGIANPAPLQHYLGDNTAAYYQQDYSDHHIFRIDDLKDIRKRYDQIQAPQKMIVTTEKDAVRLLKFRQELDNLPLYVLPVRHGFLFNEGGQFNRQILDFVDNFQLQPASE</sequence>
<evidence type="ECO:0000313" key="15">
    <source>
        <dbReference type="EMBL" id="RXK86269.1"/>
    </source>
</evidence>
<keyword evidence="10 13" id="KW-0067">ATP-binding</keyword>
<dbReference type="EC" id="2.7.1.130" evidence="3 13"/>
<keyword evidence="9 13" id="KW-0418">Kinase</keyword>
<evidence type="ECO:0000256" key="10">
    <source>
        <dbReference type="ARBA" id="ARBA00022840"/>
    </source>
</evidence>
<dbReference type="GO" id="GO:0009244">
    <property type="term" value="P:lipopolysaccharide core region biosynthetic process"/>
    <property type="evidence" value="ECO:0007669"/>
    <property type="project" value="TreeGrafter"/>
</dbReference>
<keyword evidence="11 13" id="KW-0443">Lipid metabolism</keyword>
<dbReference type="AlphaFoldDB" id="A0A4Q1DCK3"/>
<evidence type="ECO:0000256" key="7">
    <source>
        <dbReference type="ARBA" id="ARBA00022679"/>
    </source>
</evidence>
<evidence type="ECO:0000256" key="6">
    <source>
        <dbReference type="ARBA" id="ARBA00022556"/>
    </source>
</evidence>
<dbReference type="OrthoDB" id="9766423at2"/>
<comment type="function">
    <text evidence="1 13">Transfers the gamma-phosphate of ATP to the 4'-position of a tetraacyldisaccharide 1-phosphate intermediate (termed DS-1-P) to form tetraacyldisaccharide 1,4'-bis-phosphate (lipid IVA).</text>
</comment>
<dbReference type="InterPro" id="IPR027417">
    <property type="entry name" value="P-loop_NTPase"/>
</dbReference>
<evidence type="ECO:0000256" key="1">
    <source>
        <dbReference type="ARBA" id="ARBA00002274"/>
    </source>
</evidence>
<evidence type="ECO:0000256" key="14">
    <source>
        <dbReference type="SAM" id="Phobius"/>
    </source>
</evidence>
<dbReference type="GO" id="GO:0009245">
    <property type="term" value="P:lipid A biosynthetic process"/>
    <property type="evidence" value="ECO:0007669"/>
    <property type="project" value="UniProtKB-UniRule"/>
</dbReference>
<dbReference type="PANTHER" id="PTHR42724">
    <property type="entry name" value="TETRAACYLDISACCHARIDE 4'-KINASE"/>
    <property type="match status" value="1"/>
</dbReference>
<dbReference type="GO" id="GO:0005524">
    <property type="term" value="F:ATP binding"/>
    <property type="evidence" value="ECO:0007669"/>
    <property type="project" value="UniProtKB-UniRule"/>
</dbReference>
<dbReference type="UniPathway" id="UPA00359">
    <property type="reaction ID" value="UER00482"/>
</dbReference>
<comment type="catalytic activity">
    <reaction evidence="13">
        <text>a lipid A disaccharide + ATP = a lipid IVA + ADP + H(+)</text>
        <dbReference type="Rhea" id="RHEA:67840"/>
        <dbReference type="ChEBI" id="CHEBI:15378"/>
        <dbReference type="ChEBI" id="CHEBI:30616"/>
        <dbReference type="ChEBI" id="CHEBI:176343"/>
        <dbReference type="ChEBI" id="CHEBI:176425"/>
        <dbReference type="ChEBI" id="CHEBI:456216"/>
        <dbReference type="EC" id="2.7.1.130"/>
    </reaction>
</comment>
<keyword evidence="14" id="KW-0472">Membrane</keyword>
<dbReference type="SUPFAM" id="SSF52540">
    <property type="entry name" value="P-loop containing nucleoside triphosphate hydrolases"/>
    <property type="match status" value="1"/>
</dbReference>
<dbReference type="InterPro" id="IPR003758">
    <property type="entry name" value="LpxK"/>
</dbReference>
<dbReference type="PANTHER" id="PTHR42724:SF1">
    <property type="entry name" value="TETRAACYLDISACCHARIDE 4'-KINASE, MITOCHONDRIAL-RELATED"/>
    <property type="match status" value="1"/>
</dbReference>
<keyword evidence="14" id="KW-0812">Transmembrane</keyword>
<evidence type="ECO:0000256" key="9">
    <source>
        <dbReference type="ARBA" id="ARBA00022777"/>
    </source>
</evidence>
<name>A0A4Q1DCK3_9BACT</name>
<dbReference type="EMBL" id="SDHZ01000001">
    <property type="protein sequence ID" value="RXK86269.1"/>
    <property type="molecule type" value="Genomic_DNA"/>
</dbReference>
<keyword evidence="6 13" id="KW-0441">Lipid A biosynthesis</keyword>
<dbReference type="GO" id="GO:0005886">
    <property type="term" value="C:plasma membrane"/>
    <property type="evidence" value="ECO:0007669"/>
    <property type="project" value="TreeGrafter"/>
</dbReference>
<dbReference type="GO" id="GO:0009029">
    <property type="term" value="F:lipid-A 4'-kinase activity"/>
    <property type="evidence" value="ECO:0007669"/>
    <property type="project" value="UniProtKB-UniRule"/>
</dbReference>
<comment type="similarity">
    <text evidence="13">Belongs to the LpxK family.</text>
</comment>
<dbReference type="Proteomes" id="UP000290545">
    <property type="component" value="Unassembled WGS sequence"/>
</dbReference>
<reference evidence="15 16" key="1">
    <citation type="submission" date="2019-01" db="EMBL/GenBank/DDBJ databases">
        <title>Filimonas sp. strain TTM-71.</title>
        <authorList>
            <person name="Chen W.-M."/>
        </authorList>
    </citation>
    <scope>NUCLEOTIDE SEQUENCE [LARGE SCALE GENOMIC DNA]</scope>
    <source>
        <strain evidence="15 16">TTM-71</strain>
    </source>
</reference>
<organism evidence="15 16">
    <name type="scientific">Filimonas effusa</name>
    <dbReference type="NCBI Taxonomy" id="2508721"/>
    <lineage>
        <taxon>Bacteria</taxon>
        <taxon>Pseudomonadati</taxon>
        <taxon>Bacteroidota</taxon>
        <taxon>Chitinophagia</taxon>
        <taxon>Chitinophagales</taxon>
        <taxon>Chitinophagaceae</taxon>
        <taxon>Filimonas</taxon>
    </lineage>
</organism>
<comment type="caution">
    <text evidence="15">The sequence shown here is derived from an EMBL/GenBank/DDBJ whole genome shotgun (WGS) entry which is preliminary data.</text>
</comment>
<evidence type="ECO:0000256" key="3">
    <source>
        <dbReference type="ARBA" id="ARBA00012071"/>
    </source>
</evidence>
<accession>A0A4Q1DCK3</accession>
<keyword evidence="5 13" id="KW-0444">Lipid biosynthesis</keyword>